<dbReference type="VEuPathDB" id="FungiDB:SCHCODRAFT_02641815"/>
<protein>
    <submittedName>
        <fullName evidence="2">Expressed protein</fullName>
    </submittedName>
</protein>
<evidence type="ECO:0000313" key="3">
    <source>
        <dbReference type="Proteomes" id="UP000007431"/>
    </source>
</evidence>
<proteinExistence type="predicted"/>
<feature type="region of interest" description="Disordered" evidence="1">
    <location>
        <begin position="92"/>
        <end position="133"/>
    </location>
</feature>
<dbReference type="Proteomes" id="UP000007431">
    <property type="component" value="Unassembled WGS sequence"/>
</dbReference>
<feature type="compositionally biased region" description="Low complexity" evidence="1">
    <location>
        <begin position="208"/>
        <end position="221"/>
    </location>
</feature>
<dbReference type="KEGG" id="scm:SCHCO_02641815"/>
<organism evidence="3">
    <name type="scientific">Schizophyllum commune (strain H4-8 / FGSC 9210)</name>
    <name type="common">Split gill fungus</name>
    <dbReference type="NCBI Taxonomy" id="578458"/>
    <lineage>
        <taxon>Eukaryota</taxon>
        <taxon>Fungi</taxon>
        <taxon>Dikarya</taxon>
        <taxon>Basidiomycota</taxon>
        <taxon>Agaricomycotina</taxon>
        <taxon>Agaricomycetes</taxon>
        <taxon>Agaricomycetidae</taxon>
        <taxon>Agaricales</taxon>
        <taxon>Schizophyllaceae</taxon>
        <taxon>Schizophyllum</taxon>
    </lineage>
</organism>
<dbReference type="RefSeq" id="XP_003026934.1">
    <property type="nucleotide sequence ID" value="XM_003026888.1"/>
</dbReference>
<feature type="compositionally biased region" description="Low complexity" evidence="1">
    <location>
        <begin position="95"/>
        <end position="106"/>
    </location>
</feature>
<reference evidence="2 3" key="1">
    <citation type="journal article" date="2010" name="Nat. Biotechnol.">
        <title>Genome sequence of the model mushroom Schizophyllum commune.</title>
        <authorList>
            <person name="Ohm R.A."/>
            <person name="de Jong J.F."/>
            <person name="Lugones L.G."/>
            <person name="Aerts A."/>
            <person name="Kothe E."/>
            <person name="Stajich J.E."/>
            <person name="de Vries R.P."/>
            <person name="Record E."/>
            <person name="Levasseur A."/>
            <person name="Baker S.E."/>
            <person name="Bartholomew K.A."/>
            <person name="Coutinho P.M."/>
            <person name="Erdmann S."/>
            <person name="Fowler T.J."/>
            <person name="Gathman A.C."/>
            <person name="Lombard V."/>
            <person name="Henrissat B."/>
            <person name="Knabe N."/>
            <person name="Kuees U."/>
            <person name="Lilly W.W."/>
            <person name="Lindquist E."/>
            <person name="Lucas S."/>
            <person name="Magnuson J.K."/>
            <person name="Piumi F."/>
            <person name="Raudaskoski M."/>
            <person name="Salamov A."/>
            <person name="Schmutz J."/>
            <person name="Schwarze F.W.M.R."/>
            <person name="vanKuyk P.A."/>
            <person name="Horton J.S."/>
            <person name="Grigoriev I.V."/>
            <person name="Woesten H.A.B."/>
        </authorList>
    </citation>
    <scope>NUCLEOTIDE SEQUENCE [LARGE SCALE GENOMIC DNA]</scope>
    <source>
        <strain evidence="3">H4-8 / FGSC 9210</strain>
    </source>
</reference>
<feature type="region of interest" description="Disordered" evidence="1">
    <location>
        <begin position="168"/>
        <end position="221"/>
    </location>
</feature>
<keyword evidence="3" id="KW-1185">Reference proteome</keyword>
<sequence length="242" mass="26569">MLHAVRPESNFEREAARLSYARGSSSYAHPQAPLSLEAHQPTLAMPFSPSRTRKTPRVMVAPPSLENTHCQQPGCTHVAVNARELAHHVRAAHGLAASPPRSVSSRLRQRSPPPPRRPASLNASPSRPSSSTHRGIIHLRSIQPPSTWTPPKPVRLQDVMEDEEMELDVREQDGCSFTQENDWRLSDAPSSEYSPRSWGTAASTPHNALSPSPAFSLAPAPDLSQIRSVTALEAIPEDEWSE</sequence>
<dbReference type="GeneID" id="9596617"/>
<feature type="region of interest" description="Disordered" evidence="1">
    <location>
        <begin position="20"/>
        <end position="55"/>
    </location>
</feature>
<evidence type="ECO:0000313" key="2">
    <source>
        <dbReference type="EMBL" id="EFI92031.1"/>
    </source>
</evidence>
<dbReference type="EMBL" id="GL377314">
    <property type="protein sequence ID" value="EFI92031.1"/>
    <property type="molecule type" value="Genomic_DNA"/>
</dbReference>
<dbReference type="HOGENOM" id="CLU_1147751_0_0_1"/>
<name>D8QJ66_SCHCM</name>
<gene>
    <name evidence="2" type="ORF">SCHCODRAFT_83498</name>
</gene>
<dbReference type="OrthoDB" id="10401012at2759"/>
<dbReference type="InParanoid" id="D8QJ66"/>
<feature type="compositionally biased region" description="Low complexity" evidence="1">
    <location>
        <begin position="118"/>
        <end position="131"/>
    </location>
</feature>
<dbReference type="AlphaFoldDB" id="D8QJ66"/>
<accession>D8QJ66</accession>
<evidence type="ECO:0000256" key="1">
    <source>
        <dbReference type="SAM" id="MobiDB-lite"/>
    </source>
</evidence>